<name>A0A2M8QFP2_9CHLR</name>
<accession>A0A2M8QFP2</accession>
<evidence type="ECO:0000256" key="1">
    <source>
        <dbReference type="ARBA" id="ARBA00022679"/>
    </source>
</evidence>
<dbReference type="InterPro" id="IPR016181">
    <property type="entry name" value="Acyl_CoA_acyltransferase"/>
</dbReference>
<dbReference type="PROSITE" id="PS51186">
    <property type="entry name" value="GNAT"/>
    <property type="match status" value="1"/>
</dbReference>
<evidence type="ECO:0000259" key="3">
    <source>
        <dbReference type="PROSITE" id="PS51186"/>
    </source>
</evidence>
<dbReference type="SUPFAM" id="SSF55729">
    <property type="entry name" value="Acyl-CoA N-acyltransferases (Nat)"/>
    <property type="match status" value="1"/>
</dbReference>
<dbReference type="InterPro" id="IPR050680">
    <property type="entry name" value="YpeA/RimI_acetyltransf"/>
</dbReference>
<feature type="domain" description="N-acetyltransferase" evidence="3">
    <location>
        <begin position="14"/>
        <end position="167"/>
    </location>
</feature>
<protein>
    <recommendedName>
        <fullName evidence="3">N-acetyltransferase domain-containing protein</fullName>
    </recommendedName>
</protein>
<dbReference type="InterPro" id="IPR000182">
    <property type="entry name" value="GNAT_dom"/>
</dbReference>
<proteinExistence type="predicted"/>
<keyword evidence="2" id="KW-0012">Acyltransferase</keyword>
<evidence type="ECO:0000313" key="4">
    <source>
        <dbReference type="EMBL" id="PJF48604.1"/>
    </source>
</evidence>
<sequence length="326" mass="36216">MVADVRTVFSPADPHIRQIDPWRDGRAVANLLEASFRDEAMGDDGVRLIHALRNYSLLDALALGGATGFVWIEDGQLIANASVQRNYTRRDTWIIGNVATQPAYRNRGIGRAVVEACIRYAASRGARYIALQADVNNSPALHLYEKLGFRRLGEVTHYLRPAKLNLLGDAPSRRARKARWSDRAAVWALAQRHIPEPFTFAEPFDANLYRLGLRWSLLNSLNGNAQQWRVMDADRRGALLGAVRTRATFEGSYHHLEVLPGAGATVEDVLQLIASGLHRLGDYASKPIYAAHARIDETPHAALQAAGFRPTRTLVHMRLALDECEG</sequence>
<dbReference type="AlphaFoldDB" id="A0A2M8QFP2"/>
<dbReference type="GO" id="GO:0016747">
    <property type="term" value="F:acyltransferase activity, transferring groups other than amino-acyl groups"/>
    <property type="evidence" value="ECO:0007669"/>
    <property type="project" value="InterPro"/>
</dbReference>
<evidence type="ECO:0000256" key="2">
    <source>
        <dbReference type="ARBA" id="ARBA00023315"/>
    </source>
</evidence>
<dbReference type="Gene3D" id="3.40.630.30">
    <property type="match status" value="1"/>
</dbReference>
<evidence type="ECO:0000313" key="5">
    <source>
        <dbReference type="Proteomes" id="UP000230790"/>
    </source>
</evidence>
<organism evidence="4 5">
    <name type="scientific">Candidatus Thermofonsia Clade 3 bacterium</name>
    <dbReference type="NCBI Taxonomy" id="2364212"/>
    <lineage>
        <taxon>Bacteria</taxon>
        <taxon>Bacillati</taxon>
        <taxon>Chloroflexota</taxon>
        <taxon>Candidatus Thermofontia</taxon>
        <taxon>Candidatus Thermofonsia Clade 3</taxon>
    </lineage>
</organism>
<comment type="caution">
    <text evidence="4">The sequence shown here is derived from an EMBL/GenBank/DDBJ whole genome shotgun (WGS) entry which is preliminary data.</text>
</comment>
<keyword evidence="1" id="KW-0808">Transferase</keyword>
<reference evidence="4 5" key="1">
    <citation type="submission" date="2017-11" db="EMBL/GenBank/DDBJ databases">
        <title>Evolution of Phototrophy in the Chloroflexi Phylum Driven by Horizontal Gene Transfer.</title>
        <authorList>
            <person name="Ward L.M."/>
            <person name="Hemp J."/>
            <person name="Shih P.M."/>
            <person name="Mcglynn S.E."/>
            <person name="Fischer W."/>
        </authorList>
    </citation>
    <scope>NUCLEOTIDE SEQUENCE [LARGE SCALE GENOMIC DNA]</scope>
    <source>
        <strain evidence="4">JP3_7</strain>
    </source>
</reference>
<dbReference type="PANTHER" id="PTHR43420">
    <property type="entry name" value="ACETYLTRANSFERASE"/>
    <property type="match status" value="1"/>
</dbReference>
<dbReference type="Pfam" id="PF00583">
    <property type="entry name" value="Acetyltransf_1"/>
    <property type="match status" value="1"/>
</dbReference>
<dbReference type="EMBL" id="PGTN01000010">
    <property type="protein sequence ID" value="PJF48604.1"/>
    <property type="molecule type" value="Genomic_DNA"/>
</dbReference>
<gene>
    <name evidence="4" type="ORF">CUN48_02660</name>
</gene>
<dbReference type="Proteomes" id="UP000230790">
    <property type="component" value="Unassembled WGS sequence"/>
</dbReference>
<dbReference type="CDD" id="cd04301">
    <property type="entry name" value="NAT_SF"/>
    <property type="match status" value="1"/>
</dbReference>